<dbReference type="GO" id="GO:0006310">
    <property type="term" value="P:DNA recombination"/>
    <property type="evidence" value="ECO:0007669"/>
    <property type="project" value="UniProtKB-KW"/>
</dbReference>
<keyword evidence="1 4" id="KW-0347">Helicase</keyword>
<keyword evidence="1" id="KW-0233">DNA recombination</keyword>
<keyword evidence="1" id="KW-0227">DNA damage</keyword>
<evidence type="ECO:0000256" key="2">
    <source>
        <dbReference type="SAM" id="MobiDB-lite"/>
    </source>
</evidence>
<dbReference type="PANTHER" id="PTHR47642">
    <property type="entry name" value="ATP-DEPENDENT DNA HELICASE"/>
    <property type="match status" value="1"/>
</dbReference>
<comment type="similarity">
    <text evidence="1">Belongs to the helicase family.</text>
</comment>
<gene>
    <name evidence="5" type="ORF">HINF_LOCUS40818</name>
    <name evidence="4" type="ORF">HINF_LOCUS51411</name>
</gene>
<dbReference type="InterPro" id="IPR051055">
    <property type="entry name" value="PIF1_helicase"/>
</dbReference>
<dbReference type="InterPro" id="IPR049163">
    <property type="entry name" value="Pif1-like_2B_dom"/>
</dbReference>
<organism evidence="4">
    <name type="scientific">Hexamita inflata</name>
    <dbReference type="NCBI Taxonomy" id="28002"/>
    <lineage>
        <taxon>Eukaryota</taxon>
        <taxon>Metamonada</taxon>
        <taxon>Diplomonadida</taxon>
        <taxon>Hexamitidae</taxon>
        <taxon>Hexamitinae</taxon>
        <taxon>Hexamita</taxon>
    </lineage>
</organism>
<dbReference type="GO" id="GO:0006281">
    <property type="term" value="P:DNA repair"/>
    <property type="evidence" value="ECO:0007669"/>
    <property type="project" value="UniProtKB-KW"/>
</dbReference>
<dbReference type="EC" id="5.6.2.3" evidence="1"/>
<name>A0AA86QPW9_9EUKA</name>
<dbReference type="AlphaFoldDB" id="A0AA86QPW9"/>
<dbReference type="SUPFAM" id="SSF52540">
    <property type="entry name" value="P-loop containing nucleoside triphosphate hydrolases"/>
    <property type="match status" value="2"/>
</dbReference>
<dbReference type="Pfam" id="PF21530">
    <property type="entry name" value="Pif1_2B_dom"/>
    <property type="match status" value="1"/>
</dbReference>
<dbReference type="InterPro" id="IPR027417">
    <property type="entry name" value="P-loop_NTPase"/>
</dbReference>
<dbReference type="Gene3D" id="3.40.50.300">
    <property type="entry name" value="P-loop containing nucleotide triphosphate hydrolases"/>
    <property type="match status" value="1"/>
</dbReference>
<keyword evidence="1" id="KW-0067">ATP-binding</keyword>
<reference evidence="4" key="1">
    <citation type="submission" date="2023-06" db="EMBL/GenBank/DDBJ databases">
        <authorList>
            <person name="Kurt Z."/>
        </authorList>
    </citation>
    <scope>NUCLEOTIDE SEQUENCE</scope>
</reference>
<evidence type="ECO:0000313" key="5">
    <source>
        <dbReference type="EMBL" id="CAL6044981.1"/>
    </source>
</evidence>
<dbReference type="EMBL" id="CAXDID020000162">
    <property type="protein sequence ID" value="CAL6044981.1"/>
    <property type="molecule type" value="Genomic_DNA"/>
</dbReference>
<dbReference type="GO" id="GO:0000723">
    <property type="term" value="P:telomere maintenance"/>
    <property type="evidence" value="ECO:0007669"/>
    <property type="project" value="InterPro"/>
</dbReference>
<dbReference type="SMART" id="SM00382">
    <property type="entry name" value="AAA"/>
    <property type="match status" value="1"/>
</dbReference>
<comment type="cofactor">
    <cofactor evidence="1">
        <name>Mg(2+)</name>
        <dbReference type="ChEBI" id="CHEBI:18420"/>
    </cofactor>
</comment>
<dbReference type="EMBL" id="CATOUU010000970">
    <property type="protein sequence ID" value="CAI9963766.1"/>
    <property type="molecule type" value="Genomic_DNA"/>
</dbReference>
<dbReference type="Pfam" id="PF05970">
    <property type="entry name" value="PIF1"/>
    <property type="match status" value="1"/>
</dbReference>
<evidence type="ECO:0000313" key="6">
    <source>
        <dbReference type="Proteomes" id="UP001642409"/>
    </source>
</evidence>
<feature type="region of interest" description="Disordered" evidence="2">
    <location>
        <begin position="666"/>
        <end position="702"/>
    </location>
</feature>
<dbReference type="CDD" id="cd18809">
    <property type="entry name" value="SF1_C_RecD"/>
    <property type="match status" value="1"/>
</dbReference>
<comment type="caution">
    <text evidence="4">The sequence shown here is derived from an EMBL/GenBank/DDBJ whole genome shotgun (WGS) entry which is preliminary data.</text>
</comment>
<dbReference type="GO" id="GO:0016787">
    <property type="term" value="F:hydrolase activity"/>
    <property type="evidence" value="ECO:0007669"/>
    <property type="project" value="UniProtKB-KW"/>
</dbReference>
<feature type="domain" description="AAA+ ATPase" evidence="3">
    <location>
        <begin position="35"/>
        <end position="189"/>
    </location>
</feature>
<keyword evidence="1" id="KW-0547">Nucleotide-binding</keyword>
<proteinExistence type="inferred from homology"/>
<feature type="compositionally biased region" description="Low complexity" evidence="2">
    <location>
        <begin position="666"/>
        <end position="701"/>
    </location>
</feature>
<comment type="catalytic activity">
    <reaction evidence="1">
        <text>ATP + H2O = ADP + phosphate + H(+)</text>
        <dbReference type="Rhea" id="RHEA:13065"/>
        <dbReference type="ChEBI" id="CHEBI:15377"/>
        <dbReference type="ChEBI" id="CHEBI:15378"/>
        <dbReference type="ChEBI" id="CHEBI:30616"/>
        <dbReference type="ChEBI" id="CHEBI:43474"/>
        <dbReference type="ChEBI" id="CHEBI:456216"/>
        <dbReference type="EC" id="5.6.2.3"/>
    </reaction>
</comment>
<evidence type="ECO:0000259" key="3">
    <source>
        <dbReference type="SMART" id="SM00382"/>
    </source>
</evidence>
<evidence type="ECO:0000313" key="4">
    <source>
        <dbReference type="EMBL" id="CAI9963766.1"/>
    </source>
</evidence>
<dbReference type="PANTHER" id="PTHR47642:SF7">
    <property type="entry name" value="ATP-DEPENDENT DNA HELICASE PIF1"/>
    <property type="match status" value="1"/>
</dbReference>
<dbReference type="InterPro" id="IPR003593">
    <property type="entry name" value="AAA+_ATPase"/>
</dbReference>
<evidence type="ECO:0000256" key="1">
    <source>
        <dbReference type="RuleBase" id="RU363044"/>
    </source>
</evidence>
<accession>A0AA86QPW9</accession>
<dbReference type="GO" id="GO:0005524">
    <property type="term" value="F:ATP binding"/>
    <property type="evidence" value="ECO:0007669"/>
    <property type="project" value="UniProtKB-KW"/>
</dbReference>
<dbReference type="Proteomes" id="UP001642409">
    <property type="component" value="Unassembled WGS sequence"/>
</dbReference>
<sequence>MSTWSASAIKTEKQAEHYRSLSFEQKLVFNEIVFKGRNTFFTGMAGSGKSYLTRSIIKSISAMHGEFVAITSMTGIAALNINGQTLHSALSARISDQIFDTIDENERTIFRNSHQNAAIRTKLKQLQVLIIDEVSMLPGYLFDAMQLLFRRIKGKSEFFGGLQVILCGDFMQLPPISRTNKQLYLFDSEAFKNIDLKVQLCKSFRQLHDQSFLSVLNQIRDGIVSGGVVKTLQQKITTETSINLKQKIEVQNCLQTFKDLKSKNEAKIKQLYLKLQHFHTSSSQHDLQSALLEQKKQLRILRHFKELQFETHNLQYVPPTFPIRLYAVNHYVLKHNIESLAQRQTQIFQIQSDDTGSLEHLKQMEKPEPQILVCEGAQIMINRNVDMNNGLCNGTVGVVRRIFYQTKEPLMKMRQDGVEYTILNAVQNVVQLEVVIQTPLGERRHMLGVHKCEQSNQVGRIVATRQQVPIQLAYAISIHKSQGITLKEAIIQLDKCFAHGQAYVALSRLQSLEGLQLTSFDPKYIKCDEVCVQFHKNVSKLDMEDKKCNFKENGMFTVGNNLIQPRLLVETSVWTQWAEQTESIQYQPSIQVTSINSSVKMQSKSFIMSSSSEGEQQDTERQQIQRDPITNANDVGLLHVIEQIQPQANMQAVHKPAIKIIKNSQPQNTQITTNQPQIQQQQPNQQNQQQQLTQQNQPQLPRIQIRSQEQKRVQGRASPLRIVDTHDVVDISDSETASISDSPPDISQHLLELKSNSVHTSQNLHSSSKPQTNIQQNNVQNDNTINNIPTIKQSPFEVIPMKEPEKIIMAPEKRLIIKKKQTKTDQITAENNKTTGIQEENGGKTLSKSFLPKKTVIEDKGIYDYEYFLPFLLRLIPDVE</sequence>
<keyword evidence="1" id="KW-0234">DNA repair</keyword>
<feature type="region of interest" description="Disordered" evidence="2">
    <location>
        <begin position="604"/>
        <end position="623"/>
    </location>
</feature>
<dbReference type="InterPro" id="IPR010285">
    <property type="entry name" value="DNA_helicase_pif1-like_DEAD"/>
</dbReference>
<keyword evidence="6" id="KW-1185">Reference proteome</keyword>
<protein>
    <recommendedName>
        <fullName evidence="1">ATP-dependent DNA helicase</fullName>
        <ecNumber evidence="1">5.6.2.3</ecNumber>
    </recommendedName>
</protein>
<keyword evidence="1" id="KW-0378">Hydrolase</keyword>
<reference evidence="5 6" key="2">
    <citation type="submission" date="2024-07" db="EMBL/GenBank/DDBJ databases">
        <authorList>
            <person name="Akdeniz Z."/>
        </authorList>
    </citation>
    <scope>NUCLEOTIDE SEQUENCE [LARGE SCALE GENOMIC DNA]</scope>
</reference>
<dbReference type="GO" id="GO:0043139">
    <property type="term" value="F:5'-3' DNA helicase activity"/>
    <property type="evidence" value="ECO:0007669"/>
    <property type="project" value="UniProtKB-EC"/>
</dbReference>